<dbReference type="GO" id="GO:0009279">
    <property type="term" value="C:cell outer membrane"/>
    <property type="evidence" value="ECO:0007669"/>
    <property type="project" value="UniProtKB-SubCell"/>
</dbReference>
<evidence type="ECO:0000256" key="10">
    <source>
        <dbReference type="PROSITE-ProRule" id="PRU01360"/>
    </source>
</evidence>
<evidence type="ECO:0000259" key="13">
    <source>
        <dbReference type="Pfam" id="PF00593"/>
    </source>
</evidence>
<evidence type="ECO:0000259" key="14">
    <source>
        <dbReference type="Pfam" id="PF07715"/>
    </source>
</evidence>
<gene>
    <name evidence="15" type="ORF">KL86SPO_31655</name>
</gene>
<keyword evidence="5 12" id="KW-0732">Signal</keyword>
<dbReference type="GO" id="GO:0015344">
    <property type="term" value="F:siderophore uptake transmembrane transporter activity"/>
    <property type="evidence" value="ECO:0007669"/>
    <property type="project" value="TreeGrafter"/>
</dbReference>
<evidence type="ECO:0000256" key="7">
    <source>
        <dbReference type="ARBA" id="ARBA00023136"/>
    </source>
</evidence>
<sequence>MKKEQKQRLVGILLSGTLLAAAPMAYAEEQEFNLDEYVVTASRMPVKKTETAASVTVVTREEIERSGAVNVPDILKNTTVTIQNDRTASVPTLNGDVRVLVLVDGREVNWKGGGMHMGQSGANLDYLPNVDSIERIEIVRGPASALYGSDAVGGVINIITRQASGPSVRYTAEAGSWGLRRYKLATEDKTGDWSFRLNLERERQDDYRYHSGYSGDKDARAVNTDLNQDKLNFRLDKDFGQDRSLTLTVDHTDGRKGFNVMPDYHAFLDSGGGTNYFANIVQTYVENNVSLTYSWNQGEQANNFIRLYRNYLTYDYNNHMDMTYPDYYFNGLSYTNQADGAEWQQTWKISDRHTLLGGAAWRQVTADSLEYAIPFMNVPGYTYSDKKISNRAFFLENNWRLPKDWSLSAGARYDDYTLFGSKTTTRVTANRKLNESTNVYASWGQIFKTPFIADVYGGGFMVPNLNLKPETGDVITLGLNTRLASGTELQASLFSSRLDDALDYIMVGTNKYQWRNVNELKRKGLDLSLKHRLSPQWQVTAGYSYTDVKEEGATRRDEFSNNEPHGYRLGLQYGQDKWNADFSLRGATGRSRQAFSASDYWVTDLGVNYRPDSLTRVYVKAYNLTNEAYELHGSYGDASGFTGLYPMAGRQIVFGIEQRL</sequence>
<dbReference type="InterPro" id="IPR012910">
    <property type="entry name" value="Plug_dom"/>
</dbReference>
<dbReference type="PANTHER" id="PTHR30069">
    <property type="entry name" value="TONB-DEPENDENT OUTER MEMBRANE RECEPTOR"/>
    <property type="match status" value="1"/>
</dbReference>
<dbReference type="GO" id="GO:0044718">
    <property type="term" value="P:siderophore transmembrane transport"/>
    <property type="evidence" value="ECO:0007669"/>
    <property type="project" value="TreeGrafter"/>
</dbReference>
<feature type="chain" id="PRO_5013143574" evidence="12">
    <location>
        <begin position="28"/>
        <end position="660"/>
    </location>
</feature>
<proteinExistence type="inferred from homology"/>
<name>A0A212LVD7_9FIRM</name>
<evidence type="ECO:0000256" key="3">
    <source>
        <dbReference type="ARBA" id="ARBA00022452"/>
    </source>
</evidence>
<keyword evidence="4 10" id="KW-0812">Transmembrane</keyword>
<evidence type="ECO:0000313" key="15">
    <source>
        <dbReference type="EMBL" id="SCM81476.1"/>
    </source>
</evidence>
<dbReference type="InterPro" id="IPR037066">
    <property type="entry name" value="Plug_dom_sf"/>
</dbReference>
<protein>
    <submittedName>
        <fullName evidence="15">TonB-dependent receptor</fullName>
    </submittedName>
</protein>
<evidence type="ECO:0000256" key="6">
    <source>
        <dbReference type="ARBA" id="ARBA00023077"/>
    </source>
</evidence>
<dbReference type="PANTHER" id="PTHR30069:SF29">
    <property type="entry name" value="HEMOGLOBIN AND HEMOGLOBIN-HAPTOGLOBIN-BINDING PROTEIN 1-RELATED"/>
    <property type="match status" value="1"/>
</dbReference>
<keyword evidence="3 10" id="KW-1134">Transmembrane beta strand</keyword>
<evidence type="ECO:0000256" key="2">
    <source>
        <dbReference type="ARBA" id="ARBA00022448"/>
    </source>
</evidence>
<comment type="similarity">
    <text evidence="10 11">Belongs to the TonB-dependent receptor family.</text>
</comment>
<keyword evidence="9 10" id="KW-0998">Cell outer membrane</keyword>
<dbReference type="InterPro" id="IPR036942">
    <property type="entry name" value="Beta-barrel_TonB_sf"/>
</dbReference>
<dbReference type="CDD" id="cd01347">
    <property type="entry name" value="ligand_gated_channel"/>
    <property type="match status" value="1"/>
</dbReference>
<evidence type="ECO:0000256" key="1">
    <source>
        <dbReference type="ARBA" id="ARBA00004571"/>
    </source>
</evidence>
<dbReference type="Pfam" id="PF07715">
    <property type="entry name" value="Plug"/>
    <property type="match status" value="1"/>
</dbReference>
<accession>A0A212LVD7</accession>
<reference evidence="15" key="1">
    <citation type="submission" date="2016-08" db="EMBL/GenBank/DDBJ databases">
        <authorList>
            <person name="Seilhamer J.J."/>
        </authorList>
    </citation>
    <scope>NUCLEOTIDE SEQUENCE</scope>
    <source>
        <strain evidence="15">86</strain>
    </source>
</reference>
<keyword evidence="2 10" id="KW-0813">Transport</keyword>
<feature type="domain" description="TonB-dependent receptor plug" evidence="14">
    <location>
        <begin position="48"/>
        <end position="155"/>
    </location>
</feature>
<dbReference type="Pfam" id="PF00593">
    <property type="entry name" value="TonB_dep_Rec_b-barrel"/>
    <property type="match status" value="1"/>
</dbReference>
<keyword evidence="7 10" id="KW-0472">Membrane</keyword>
<organism evidence="15">
    <name type="scientific">uncultured Sporomusa sp</name>
    <dbReference type="NCBI Taxonomy" id="307249"/>
    <lineage>
        <taxon>Bacteria</taxon>
        <taxon>Bacillati</taxon>
        <taxon>Bacillota</taxon>
        <taxon>Negativicutes</taxon>
        <taxon>Selenomonadales</taxon>
        <taxon>Sporomusaceae</taxon>
        <taxon>Sporomusa</taxon>
        <taxon>environmental samples</taxon>
    </lineage>
</organism>
<evidence type="ECO:0000256" key="9">
    <source>
        <dbReference type="ARBA" id="ARBA00023237"/>
    </source>
</evidence>
<dbReference type="Gene3D" id="2.40.170.20">
    <property type="entry name" value="TonB-dependent receptor, beta-barrel domain"/>
    <property type="match status" value="1"/>
</dbReference>
<evidence type="ECO:0000256" key="4">
    <source>
        <dbReference type="ARBA" id="ARBA00022692"/>
    </source>
</evidence>
<dbReference type="PROSITE" id="PS52016">
    <property type="entry name" value="TONB_DEPENDENT_REC_3"/>
    <property type="match status" value="1"/>
</dbReference>
<evidence type="ECO:0000256" key="12">
    <source>
        <dbReference type="SAM" id="SignalP"/>
    </source>
</evidence>
<dbReference type="InterPro" id="IPR000531">
    <property type="entry name" value="Beta-barrel_TonB"/>
</dbReference>
<evidence type="ECO:0000256" key="8">
    <source>
        <dbReference type="ARBA" id="ARBA00023170"/>
    </source>
</evidence>
<comment type="subcellular location">
    <subcellularLocation>
        <location evidence="1 10">Cell outer membrane</location>
        <topology evidence="1 10">Multi-pass membrane protein</topology>
    </subcellularLocation>
</comment>
<evidence type="ECO:0000256" key="11">
    <source>
        <dbReference type="RuleBase" id="RU003357"/>
    </source>
</evidence>
<dbReference type="SUPFAM" id="SSF56935">
    <property type="entry name" value="Porins"/>
    <property type="match status" value="1"/>
</dbReference>
<dbReference type="AlphaFoldDB" id="A0A212LVD7"/>
<keyword evidence="8 15" id="KW-0675">Receptor</keyword>
<dbReference type="RefSeq" id="WP_288184504.1">
    <property type="nucleotide sequence ID" value="NZ_LT608335.1"/>
</dbReference>
<dbReference type="EMBL" id="FMJE01000003">
    <property type="protein sequence ID" value="SCM81476.1"/>
    <property type="molecule type" value="Genomic_DNA"/>
</dbReference>
<evidence type="ECO:0000256" key="5">
    <source>
        <dbReference type="ARBA" id="ARBA00022729"/>
    </source>
</evidence>
<keyword evidence="6 11" id="KW-0798">TonB box</keyword>
<dbReference type="Gene3D" id="2.170.130.10">
    <property type="entry name" value="TonB-dependent receptor, plug domain"/>
    <property type="match status" value="1"/>
</dbReference>
<feature type="domain" description="TonB-dependent receptor-like beta-barrel" evidence="13">
    <location>
        <begin position="240"/>
        <end position="624"/>
    </location>
</feature>
<feature type="signal peptide" evidence="12">
    <location>
        <begin position="1"/>
        <end position="27"/>
    </location>
</feature>
<dbReference type="InterPro" id="IPR039426">
    <property type="entry name" value="TonB-dep_rcpt-like"/>
</dbReference>